<evidence type="ECO:0008006" key="3">
    <source>
        <dbReference type="Google" id="ProtNLM"/>
    </source>
</evidence>
<protein>
    <recommendedName>
        <fullName evidence="3">PAS domain-containing protein</fullName>
    </recommendedName>
</protein>
<keyword evidence="2" id="KW-1185">Reference proteome</keyword>
<name>A0ABU0HDF9_9HYPH</name>
<organism evidence="1 2">
    <name type="scientific">Kaistia dalseonensis</name>
    <dbReference type="NCBI Taxonomy" id="410840"/>
    <lineage>
        <taxon>Bacteria</taxon>
        <taxon>Pseudomonadati</taxon>
        <taxon>Pseudomonadota</taxon>
        <taxon>Alphaproteobacteria</taxon>
        <taxon>Hyphomicrobiales</taxon>
        <taxon>Kaistiaceae</taxon>
        <taxon>Kaistia</taxon>
    </lineage>
</organism>
<accession>A0ABU0HDF9</accession>
<dbReference type="RefSeq" id="WP_266350453.1">
    <property type="nucleotide sequence ID" value="NZ_JAPKNG010000006.1"/>
</dbReference>
<dbReference type="Pfam" id="PF07310">
    <property type="entry name" value="PAS_5"/>
    <property type="match status" value="1"/>
</dbReference>
<evidence type="ECO:0000313" key="1">
    <source>
        <dbReference type="EMBL" id="MDQ0439556.1"/>
    </source>
</evidence>
<comment type="caution">
    <text evidence="1">The sequence shown here is derived from an EMBL/GenBank/DDBJ whole genome shotgun (WGS) entry which is preliminary data.</text>
</comment>
<dbReference type="InterPro" id="IPR009922">
    <property type="entry name" value="DUF1457"/>
</dbReference>
<evidence type="ECO:0000313" key="2">
    <source>
        <dbReference type="Proteomes" id="UP001241603"/>
    </source>
</evidence>
<reference evidence="1 2" key="1">
    <citation type="submission" date="2023-07" db="EMBL/GenBank/DDBJ databases">
        <title>Genomic Encyclopedia of Type Strains, Phase IV (KMG-IV): sequencing the most valuable type-strain genomes for metagenomic binning, comparative biology and taxonomic classification.</title>
        <authorList>
            <person name="Goeker M."/>
        </authorList>
    </citation>
    <scope>NUCLEOTIDE SEQUENCE [LARGE SCALE GENOMIC DNA]</scope>
    <source>
        <strain evidence="1 2">B6-8</strain>
    </source>
</reference>
<proteinExistence type="predicted"/>
<dbReference type="EMBL" id="JAUSVO010000006">
    <property type="protein sequence ID" value="MDQ0439556.1"/>
    <property type="molecule type" value="Genomic_DNA"/>
</dbReference>
<dbReference type="Proteomes" id="UP001241603">
    <property type="component" value="Unassembled WGS sequence"/>
</dbReference>
<sequence length="231" mass="25732">MSRRRTLIMGRHQHDAGQRIKTGRLRATMRHPNTRALHAYWSKLRGMEPAPARSAIDPAAIAGLLSDTFILEDIGPADYPFRLAGTRLCHHFGRELKGRNFLGFWAANDIEPIATLMAAVTHDAAAAVLDVAMSNDRGQSTRAEMILLPLRCGPARYDRILGLVAPMERASWLGLHPVVRQSANNLRLIWPDRKDEFGVTPAARPVASRPVPFPLNGRRHHHLVVFDGGRQ</sequence>
<dbReference type="PIRSF" id="PIRSF031878">
    <property type="entry name" value="UCP031878"/>
    <property type="match status" value="1"/>
</dbReference>
<gene>
    <name evidence="1" type="ORF">QO014_003962</name>
</gene>